<evidence type="ECO:0000256" key="1">
    <source>
        <dbReference type="ARBA" id="ARBA00004418"/>
    </source>
</evidence>
<keyword evidence="3" id="KW-0813">Transport</keyword>
<evidence type="ECO:0000256" key="2">
    <source>
        <dbReference type="ARBA" id="ARBA00008520"/>
    </source>
</evidence>
<evidence type="ECO:0000256" key="5">
    <source>
        <dbReference type="ARBA" id="ARBA00049629"/>
    </source>
</evidence>
<dbReference type="Proteomes" id="UP000235616">
    <property type="component" value="Unassembled WGS sequence"/>
</dbReference>
<dbReference type="RefSeq" id="WP_102646125.1">
    <property type="nucleotide sequence ID" value="NZ_PNYA01000012.1"/>
</dbReference>
<comment type="similarity">
    <text evidence="2">Belongs to the bacterial solute-binding protein 1 family.</text>
</comment>
<evidence type="ECO:0000313" key="9">
    <source>
        <dbReference type="Proteomes" id="UP000235616"/>
    </source>
</evidence>
<reference evidence="8 9" key="1">
    <citation type="submission" date="2018-01" db="EMBL/GenBank/DDBJ databases">
        <title>Whole genome analyses suggest that Burkholderia sensu lato contains two further novel genera in the rhizoxinica-symbiotica group Mycetohabitans gen. nov., and Trinickia gen. nov.: implications for the evolution of diazotrophy and nodulation in the Burkholderiaceae.</title>
        <authorList>
            <person name="Estrada-de los Santos P."/>
            <person name="Palmer M."/>
            <person name="Chavez-Ramirez B."/>
            <person name="Beukes C."/>
            <person name="Steenkamp E.T."/>
            <person name="Hirsch A.M."/>
            <person name="Manyaka P."/>
            <person name="Maluk M."/>
            <person name="Lafos M."/>
            <person name="Crook M."/>
            <person name="Gross E."/>
            <person name="Simon M.F."/>
            <person name="Bueno dos Reis Junior F."/>
            <person name="Poole P.S."/>
            <person name="Venter S.N."/>
            <person name="James E.K."/>
        </authorList>
    </citation>
    <scope>NUCLEOTIDE SEQUENCE [LARGE SCALE GENOMIC DNA]</scope>
    <source>
        <strain evidence="8 9">GIMN1.004</strain>
    </source>
</reference>
<dbReference type="PANTHER" id="PTHR43649">
    <property type="entry name" value="ARABINOSE-BINDING PROTEIN-RELATED"/>
    <property type="match status" value="1"/>
</dbReference>
<dbReference type="Gene3D" id="3.40.190.10">
    <property type="entry name" value="Periplasmic binding protein-like II"/>
    <property type="match status" value="2"/>
</dbReference>
<dbReference type="Pfam" id="PF01547">
    <property type="entry name" value="SBP_bac_1"/>
    <property type="match status" value="1"/>
</dbReference>
<comment type="caution">
    <text evidence="8">The sequence shown here is derived from an EMBL/GenBank/DDBJ whole genome shotgun (WGS) entry which is preliminary data.</text>
</comment>
<dbReference type="GO" id="GO:0042597">
    <property type="term" value="C:periplasmic space"/>
    <property type="evidence" value="ECO:0007669"/>
    <property type="project" value="UniProtKB-SubCell"/>
</dbReference>
<sequence>MKVRAIMAALCATGLMLGVSAAQAGESVEVLHWWTSGGESKAIGVLKDDMTKQGYTWKDFAVAGGAGAAAMTALKTQVISGNAPSAAQIKGPLIKEWADQDVLVNIDSVAKEQDWKKNLPPQIDKIMQADGHYVAAPFSVHRVNWLYINKAALDKAGGKVPTNWDEFFKLADKMKADGIMPIAMGGQPWQDFTVWEDVVLSQGPAFYKKAIVDLDQKTLTSPQMVQVFDTVRKLTTYFDSARTGRDWNLATAMVINGKAGMQFMGDWAKGEFANANKKAGTDYVCAPVPGTDKAYTFNVDSFVFFQQKGQKAATPGQIALAKTIMSPDFQKQFSLYKGSIPVRLGVDMSSFDDCAKKSYADEQTAIKAGGYVPSLAHGMAQGDATAGAMSDVVTKFMNSKESSQDAVAALAKAAMTK</sequence>
<keyword evidence="9" id="KW-1185">Reference proteome</keyword>
<evidence type="ECO:0000256" key="3">
    <source>
        <dbReference type="ARBA" id="ARBA00022448"/>
    </source>
</evidence>
<dbReference type="InterPro" id="IPR050490">
    <property type="entry name" value="Bact_solute-bd_prot1"/>
</dbReference>
<dbReference type="SUPFAM" id="SSF53850">
    <property type="entry name" value="Periplasmic binding protein-like II"/>
    <property type="match status" value="1"/>
</dbReference>
<dbReference type="InterPro" id="IPR006059">
    <property type="entry name" value="SBP"/>
</dbReference>
<accession>A0A2N7VPI5</accession>
<evidence type="ECO:0000256" key="7">
    <source>
        <dbReference type="SAM" id="SignalP"/>
    </source>
</evidence>
<dbReference type="AlphaFoldDB" id="A0A2N7VPI5"/>
<dbReference type="PANTHER" id="PTHR43649:SF28">
    <property type="entry name" value="BINDING PROTEIN COMPONENT OF ABC SUGAR TRANSPORTER-RELATED"/>
    <property type="match status" value="1"/>
</dbReference>
<gene>
    <name evidence="8" type="ORF">C0Z18_14530</name>
</gene>
<dbReference type="OrthoDB" id="5580590at2"/>
<proteinExistence type="inferred from homology"/>
<feature type="chain" id="PRO_5014646732" description="Probable sugar-binding periplasmic protein" evidence="7">
    <location>
        <begin position="25"/>
        <end position="417"/>
    </location>
</feature>
<protein>
    <recommendedName>
        <fullName evidence="6">Probable sugar-binding periplasmic protein</fullName>
    </recommendedName>
</protein>
<name>A0A2N7VPI5_9BURK</name>
<evidence type="ECO:0000313" key="8">
    <source>
        <dbReference type="EMBL" id="PMS19042.1"/>
    </source>
</evidence>
<organism evidence="8 9">
    <name type="scientific">Trinickia dabaoshanensis</name>
    <dbReference type="NCBI Taxonomy" id="564714"/>
    <lineage>
        <taxon>Bacteria</taxon>
        <taxon>Pseudomonadati</taxon>
        <taxon>Pseudomonadota</taxon>
        <taxon>Betaproteobacteria</taxon>
        <taxon>Burkholderiales</taxon>
        <taxon>Burkholderiaceae</taxon>
        <taxon>Trinickia</taxon>
    </lineage>
</organism>
<dbReference type="EMBL" id="PNYA01000012">
    <property type="protein sequence ID" value="PMS19042.1"/>
    <property type="molecule type" value="Genomic_DNA"/>
</dbReference>
<keyword evidence="4 7" id="KW-0732">Signal</keyword>
<evidence type="ECO:0000256" key="4">
    <source>
        <dbReference type="ARBA" id="ARBA00022729"/>
    </source>
</evidence>
<comment type="subcellular location">
    <subcellularLocation>
        <location evidence="1">Periplasm</location>
    </subcellularLocation>
</comment>
<comment type="function">
    <text evidence="5">Part of a binding-protein-dependent transport system for a sugar.</text>
</comment>
<feature type="signal peptide" evidence="7">
    <location>
        <begin position="1"/>
        <end position="24"/>
    </location>
</feature>
<evidence type="ECO:0000256" key="6">
    <source>
        <dbReference type="ARBA" id="ARBA00049753"/>
    </source>
</evidence>